<accession>A0ABY2TJL3</accession>
<gene>
    <name evidence="1" type="ORF">CQA75_03395</name>
</gene>
<keyword evidence="2" id="KW-1185">Reference proteome</keyword>
<protein>
    <recommendedName>
        <fullName evidence="3">Ferrochelatase</fullName>
    </recommendedName>
</protein>
<sequence length="313" mass="36653">MNISNLSELIHANILNEGSILSVAGFALNLNELKSEFAFFSNDEKEIAQAIDKGAFAIISEYEYFIKDKEIYYLKVENLEIALMKLLRFLCEEKECKFLSLKSYELSICKAFSLNVLKGNVFIDFDTLIKAKKGEIFCFNDENYLLKICANIEILKEVNFTLLSRSSFFFTTLVCDNLYFKNLNLPFVYAQIFAKIMTYLKEKNTKISFDFNKIDDFKIYFIDEKFEICEFGTSTKAFIVVNNQNTFDYWNENFKHTKGFKTAVKNSLFCDFSYDKLSDLKNLKDFKYCLILENHADFEQEFENQSNQLPSLF</sequence>
<organism evidence="1 2">
    <name type="scientific">Campylobacter taeniopygiae</name>
    <dbReference type="NCBI Taxonomy" id="2510188"/>
    <lineage>
        <taxon>Bacteria</taxon>
        <taxon>Pseudomonadati</taxon>
        <taxon>Campylobacterota</taxon>
        <taxon>Epsilonproteobacteria</taxon>
        <taxon>Campylobacterales</taxon>
        <taxon>Campylobacteraceae</taxon>
        <taxon>Campylobacter</taxon>
    </lineage>
</organism>
<dbReference type="Proteomes" id="UP000309584">
    <property type="component" value="Unassembled WGS sequence"/>
</dbReference>
<evidence type="ECO:0008006" key="3">
    <source>
        <dbReference type="Google" id="ProtNLM"/>
    </source>
</evidence>
<comment type="caution">
    <text evidence="1">The sequence shown here is derived from an EMBL/GenBank/DDBJ whole genome shotgun (WGS) entry which is preliminary data.</text>
</comment>
<evidence type="ECO:0000313" key="2">
    <source>
        <dbReference type="Proteomes" id="UP000309584"/>
    </source>
</evidence>
<proteinExistence type="predicted"/>
<reference evidence="1 2" key="1">
    <citation type="submission" date="2018-05" db="EMBL/GenBank/DDBJ databases">
        <title>Novel Campyloabacter and Helicobacter Species and Strains.</title>
        <authorList>
            <person name="Mannion A.J."/>
            <person name="Shen Z."/>
            <person name="Fox J.G."/>
        </authorList>
    </citation>
    <scope>NUCLEOTIDE SEQUENCE [LARGE SCALE GENOMIC DNA]</scope>
    <source>
        <strain evidence="2">MIT10-5678</strain>
    </source>
</reference>
<evidence type="ECO:0000313" key="1">
    <source>
        <dbReference type="EMBL" id="TKX34162.1"/>
    </source>
</evidence>
<dbReference type="EMBL" id="NXLY01000005">
    <property type="protein sequence ID" value="TKX34162.1"/>
    <property type="molecule type" value="Genomic_DNA"/>
</dbReference>
<dbReference type="RefSeq" id="WP_137623655.1">
    <property type="nucleotide sequence ID" value="NZ_NXLY01000005.1"/>
</dbReference>
<name>A0ABY2TJL3_9BACT</name>